<dbReference type="GO" id="GO:0003723">
    <property type="term" value="F:RNA binding"/>
    <property type="evidence" value="ECO:0007669"/>
    <property type="project" value="UniProtKB-KW"/>
</dbReference>
<protein>
    <submittedName>
        <fullName evidence="2">Uncharacterized protein</fullName>
    </submittedName>
</protein>
<keyword evidence="1" id="KW-0694">RNA-binding</keyword>
<organism evidence="2 3">
    <name type="scientific">Lolium multiflorum</name>
    <name type="common">Italian ryegrass</name>
    <name type="synonym">Lolium perenne subsp. multiflorum</name>
    <dbReference type="NCBI Taxonomy" id="4521"/>
    <lineage>
        <taxon>Eukaryota</taxon>
        <taxon>Viridiplantae</taxon>
        <taxon>Streptophyta</taxon>
        <taxon>Embryophyta</taxon>
        <taxon>Tracheophyta</taxon>
        <taxon>Spermatophyta</taxon>
        <taxon>Magnoliopsida</taxon>
        <taxon>Liliopsida</taxon>
        <taxon>Poales</taxon>
        <taxon>Poaceae</taxon>
        <taxon>BOP clade</taxon>
        <taxon>Pooideae</taxon>
        <taxon>Poodae</taxon>
        <taxon>Poeae</taxon>
        <taxon>Poeae Chloroplast Group 2 (Poeae type)</taxon>
        <taxon>Loliodinae</taxon>
        <taxon>Loliinae</taxon>
        <taxon>Lolium</taxon>
    </lineage>
</organism>
<sequence>MLGIGFEPQTRKIVDEIPRSRQTLMYTATWPKEVTKISGDLSRDPIQINIGNIDELAANNPSHSMQRWFHQWINNAVWSRFLELKRGVQRSSYFAQQRKCATSLPVALSLSWCCKHSW</sequence>
<dbReference type="InterPro" id="IPR027417">
    <property type="entry name" value="P-loop_NTPase"/>
</dbReference>
<gene>
    <name evidence="2" type="ORF">QYE76_013295</name>
</gene>
<dbReference type="Proteomes" id="UP001231189">
    <property type="component" value="Unassembled WGS sequence"/>
</dbReference>
<proteinExistence type="predicted"/>
<accession>A0AAD8U2Q1</accession>
<comment type="caution">
    <text evidence="2">The sequence shown here is derived from an EMBL/GenBank/DDBJ whole genome shotgun (WGS) entry which is preliminary data.</text>
</comment>
<dbReference type="EMBL" id="JAUUTY010000001">
    <property type="protein sequence ID" value="KAK1696598.1"/>
    <property type="molecule type" value="Genomic_DNA"/>
</dbReference>
<evidence type="ECO:0000313" key="2">
    <source>
        <dbReference type="EMBL" id="KAK1696598.1"/>
    </source>
</evidence>
<dbReference type="AlphaFoldDB" id="A0AAD8U2Q1"/>
<evidence type="ECO:0000256" key="1">
    <source>
        <dbReference type="ARBA" id="ARBA00022884"/>
    </source>
</evidence>
<dbReference type="Gene3D" id="3.40.50.300">
    <property type="entry name" value="P-loop containing nucleotide triphosphate hydrolases"/>
    <property type="match status" value="1"/>
</dbReference>
<reference evidence="2" key="1">
    <citation type="submission" date="2023-07" db="EMBL/GenBank/DDBJ databases">
        <title>A chromosome-level genome assembly of Lolium multiflorum.</title>
        <authorList>
            <person name="Chen Y."/>
            <person name="Copetti D."/>
            <person name="Kolliker R."/>
            <person name="Studer B."/>
        </authorList>
    </citation>
    <scope>NUCLEOTIDE SEQUENCE</scope>
    <source>
        <strain evidence="2">02402/16</strain>
        <tissue evidence="2">Leaf</tissue>
    </source>
</reference>
<name>A0AAD8U2Q1_LOLMU</name>
<dbReference type="PANTHER" id="PTHR47958">
    <property type="entry name" value="ATP-DEPENDENT RNA HELICASE DBP3"/>
    <property type="match status" value="1"/>
</dbReference>
<keyword evidence="3" id="KW-1185">Reference proteome</keyword>
<dbReference type="SUPFAM" id="SSF52540">
    <property type="entry name" value="P-loop containing nucleoside triphosphate hydrolases"/>
    <property type="match status" value="1"/>
</dbReference>
<evidence type="ECO:0000313" key="3">
    <source>
        <dbReference type="Proteomes" id="UP001231189"/>
    </source>
</evidence>